<sequence>MDSCCTCATLLPVSSSTGVKTLSLLTPHFQSNRRFATYCPYCQVSTSPSPLPQGLRDPPAYTSVPSTRTTTTAAAIPPPPPYSPCPTATAIGDQKAVPEKTGSDDILHFLDHDHDTITALSLRYQVPAPVLRQTNNITSDHLLLGRKTILIPGEYYKTGVSLSPCPVLGEEEELRKSKIRRFMTCCKVADYDVALLYLEQAEYHLRAAIDSYLDDESWGRHHPQPGLGNRPRAGKREKGCRPQSRVLEGCLHFHNSYFKCTIDYPLPLSRYGTRRKIASASVLYIGTKLEHEDRNWRVG</sequence>
<dbReference type="AlphaFoldDB" id="A0A367LK56"/>
<dbReference type="InterPro" id="IPR045030">
    <property type="entry name" value="LYSM1-4"/>
</dbReference>
<dbReference type="PANTHER" id="PTHR20932">
    <property type="entry name" value="LYSM AND PUTATIVE PEPTIDOGLYCAN-BINDING DOMAIN-CONTAINING PROTEIN"/>
    <property type="match status" value="1"/>
</dbReference>
<evidence type="ECO:0008006" key="3">
    <source>
        <dbReference type="Google" id="ProtNLM"/>
    </source>
</evidence>
<protein>
    <recommendedName>
        <fullName evidence="3">LysM domain-containing protein</fullName>
    </recommendedName>
</protein>
<dbReference type="Pfam" id="PF14555">
    <property type="entry name" value="UBA_4"/>
    <property type="match status" value="1"/>
</dbReference>
<organism evidence="1 2">
    <name type="scientific">Ophiocordyceps polyrhachis-furcata BCC 54312</name>
    <dbReference type="NCBI Taxonomy" id="1330021"/>
    <lineage>
        <taxon>Eukaryota</taxon>
        <taxon>Fungi</taxon>
        <taxon>Dikarya</taxon>
        <taxon>Ascomycota</taxon>
        <taxon>Pezizomycotina</taxon>
        <taxon>Sordariomycetes</taxon>
        <taxon>Hypocreomycetidae</taxon>
        <taxon>Hypocreales</taxon>
        <taxon>Ophiocordycipitaceae</taxon>
        <taxon>Ophiocordyceps</taxon>
    </lineage>
</organism>
<accession>A0A367LK56</accession>
<gene>
    <name evidence="1" type="ORF">L249_6490</name>
</gene>
<evidence type="ECO:0000313" key="1">
    <source>
        <dbReference type="EMBL" id="RCI14804.1"/>
    </source>
</evidence>
<comment type="caution">
    <text evidence="1">The sequence shown here is derived from an EMBL/GenBank/DDBJ whole genome shotgun (WGS) entry which is preliminary data.</text>
</comment>
<dbReference type="EMBL" id="LKCN02000003">
    <property type="protein sequence ID" value="RCI14804.1"/>
    <property type="molecule type" value="Genomic_DNA"/>
</dbReference>
<dbReference type="PANTHER" id="PTHR20932:SF31">
    <property type="entry name" value="RING-TYPE DOMAIN-CONTAINING PROTEIN"/>
    <property type="match status" value="1"/>
</dbReference>
<name>A0A367LK56_9HYPO</name>
<keyword evidence="2" id="KW-1185">Reference proteome</keyword>
<evidence type="ECO:0000313" key="2">
    <source>
        <dbReference type="Proteomes" id="UP000253664"/>
    </source>
</evidence>
<dbReference type="Proteomes" id="UP000253664">
    <property type="component" value="Unassembled WGS sequence"/>
</dbReference>
<reference evidence="1 2" key="1">
    <citation type="journal article" date="2015" name="BMC Genomics">
        <title>Insights from the genome of Ophiocordyceps polyrhachis-furcata to pathogenicity and host specificity in insect fungi.</title>
        <authorList>
            <person name="Wichadakul D."/>
            <person name="Kobmoo N."/>
            <person name="Ingsriswang S."/>
            <person name="Tangphatsornruang S."/>
            <person name="Chantasingh D."/>
            <person name="Luangsa-ard J.J."/>
            <person name="Eurwilaichitr L."/>
        </authorList>
    </citation>
    <scope>NUCLEOTIDE SEQUENCE [LARGE SCALE GENOMIC DNA]</scope>
    <source>
        <strain evidence="1 2">BCC 54312</strain>
    </source>
</reference>
<proteinExistence type="predicted"/>
<dbReference type="OrthoDB" id="2107166at2759"/>